<dbReference type="PANTHER" id="PTHR40267:SF1">
    <property type="entry name" value="BLR3294 PROTEIN"/>
    <property type="match status" value="1"/>
</dbReference>
<dbReference type="PANTHER" id="PTHR40267">
    <property type="entry name" value="BLR3294 PROTEIN"/>
    <property type="match status" value="1"/>
</dbReference>
<dbReference type="Pfam" id="PF17645">
    <property type="entry name" value="Amdase"/>
    <property type="match status" value="1"/>
</dbReference>
<dbReference type="RefSeq" id="WP_140742914.1">
    <property type="nucleotide sequence ID" value="NZ_RCZM01000006.1"/>
</dbReference>
<dbReference type="AlphaFoldDB" id="A0A502CP67"/>
<dbReference type="GO" id="GO:0016853">
    <property type="term" value="F:isomerase activity"/>
    <property type="evidence" value="ECO:0007669"/>
    <property type="project" value="UniProtKB-KW"/>
</dbReference>
<dbReference type="EMBL" id="RCZM01000006">
    <property type="protein sequence ID" value="TPG13919.1"/>
    <property type="molecule type" value="Genomic_DNA"/>
</dbReference>
<evidence type="ECO:0000313" key="2">
    <source>
        <dbReference type="Proteomes" id="UP000317722"/>
    </source>
</evidence>
<sequence length="208" mass="22381">MPTGTTPAAHAQLRASTESAALDRAATAFSGRRLAAVAHASTTSGYVIGHREEVHLIERLSQRFGVPAVASCAAVAAALRTHGVEHVQLVHPPWFDEEFDELGAAYFRRHGFEAVVTKALGLPDDPARVAPQDVINWVEHHAEYRAEALLLAGNGFRAADAIEELELRTGRLVLEANQALLWAILAVTGMGWDITGYGRLLRASTSTT</sequence>
<dbReference type="OrthoDB" id="4537983at2"/>
<keyword evidence="1" id="KW-0413">Isomerase</keyword>
<protein>
    <submittedName>
        <fullName evidence="1">Maleate cis-trans isomerase</fullName>
    </submittedName>
</protein>
<proteinExistence type="predicted"/>
<dbReference type="Gene3D" id="3.40.50.12500">
    <property type="match status" value="1"/>
</dbReference>
<comment type="caution">
    <text evidence="1">The sequence shown here is derived from an EMBL/GenBank/DDBJ whole genome shotgun (WGS) entry which is preliminary data.</text>
</comment>
<evidence type="ECO:0000313" key="1">
    <source>
        <dbReference type="EMBL" id="TPG13919.1"/>
    </source>
</evidence>
<gene>
    <name evidence="1" type="ORF">EAH86_16970</name>
</gene>
<keyword evidence="2" id="KW-1185">Reference proteome</keyword>
<organism evidence="1 2">
    <name type="scientific">Pedococcus bigeumensis</name>
    <dbReference type="NCBI Taxonomy" id="433644"/>
    <lineage>
        <taxon>Bacteria</taxon>
        <taxon>Bacillati</taxon>
        <taxon>Actinomycetota</taxon>
        <taxon>Actinomycetes</taxon>
        <taxon>Micrococcales</taxon>
        <taxon>Intrasporangiaceae</taxon>
        <taxon>Pedococcus</taxon>
    </lineage>
</organism>
<accession>A0A502CP67</accession>
<name>A0A502CP67_9MICO</name>
<reference evidence="1 2" key="1">
    <citation type="journal article" date="2019" name="Environ. Microbiol.">
        <title>Species interactions and distinct microbial communities in high Arctic permafrost affected cryosols are associated with the CH4 and CO2 gas fluxes.</title>
        <authorList>
            <person name="Altshuler I."/>
            <person name="Hamel J."/>
            <person name="Turney S."/>
            <person name="Magnuson E."/>
            <person name="Levesque R."/>
            <person name="Greer C."/>
            <person name="Whyte L.G."/>
        </authorList>
    </citation>
    <scope>NUCLEOTIDE SEQUENCE [LARGE SCALE GENOMIC DNA]</scope>
    <source>
        <strain evidence="1 2">S9.3A</strain>
    </source>
</reference>
<dbReference type="Proteomes" id="UP000317722">
    <property type="component" value="Unassembled WGS sequence"/>
</dbReference>
<dbReference type="InterPro" id="IPR026286">
    <property type="entry name" value="MaiA/AMDase"/>
</dbReference>
<dbReference type="InterPro" id="IPR053714">
    <property type="entry name" value="Iso_Racemase_Enz_sf"/>
</dbReference>